<dbReference type="Proteomes" id="UP000037179">
    <property type="component" value="Unassembled WGS sequence"/>
</dbReference>
<accession>A0ABC9Z6G7</accession>
<keyword evidence="2" id="KW-1185">Reference proteome</keyword>
<gene>
    <name evidence="1" type="ORF">NSK11_contig00201-0007</name>
</gene>
<evidence type="ECO:0000313" key="1">
    <source>
        <dbReference type="EMBL" id="GAP33026.1"/>
    </source>
</evidence>
<sequence>MQRFLLEVHSGFTADGGNAAIPKPTYRISDMKVRGDVASARLEFEPDGSQQMYFRRESGRWRVCAPAESQLTN</sequence>
<name>A0ABC9Z6G7_9NOCA</name>
<reference evidence="1 2" key="2">
    <citation type="journal article" date="2016" name="Genome Announc.">
        <title>Draft Genome Sequence of Erythromycin- and Oxytetracycline-Sensitive Nocardia seriolae Strain U-1 (NBRC 110359).</title>
        <authorList>
            <person name="Imajoh M."/>
            <person name="Sukeda M."/>
            <person name="Shimizu M."/>
            <person name="Yamane J."/>
            <person name="Ohnishi K."/>
            <person name="Oshima S."/>
        </authorList>
    </citation>
    <scope>NUCLEOTIDE SEQUENCE [LARGE SCALE GENOMIC DNA]</scope>
    <source>
        <strain evidence="1 2">U-1</strain>
    </source>
</reference>
<comment type="caution">
    <text evidence="1">The sequence shown here is derived from an EMBL/GenBank/DDBJ whole genome shotgun (WGS) entry which is preliminary data.</text>
</comment>
<dbReference type="AlphaFoldDB" id="A0ABC9Z6G7"/>
<dbReference type="EMBL" id="BBYQ01000201">
    <property type="protein sequence ID" value="GAP33026.1"/>
    <property type="molecule type" value="Genomic_DNA"/>
</dbReference>
<organism evidence="1 2">
    <name type="scientific">Nocardia seriolae</name>
    <dbReference type="NCBI Taxonomy" id="37332"/>
    <lineage>
        <taxon>Bacteria</taxon>
        <taxon>Bacillati</taxon>
        <taxon>Actinomycetota</taxon>
        <taxon>Actinomycetes</taxon>
        <taxon>Mycobacteriales</taxon>
        <taxon>Nocardiaceae</taxon>
        <taxon>Nocardia</taxon>
    </lineage>
</organism>
<proteinExistence type="predicted"/>
<reference evidence="2" key="1">
    <citation type="submission" date="2015-07" db="EMBL/GenBank/DDBJ databases">
        <title>Nocardia seriolae U-1 whole genome shotgun sequence.</title>
        <authorList>
            <person name="Imajoh M."/>
            <person name="Fukumoto Y."/>
            <person name="Sukeda M."/>
            <person name="Yamane J."/>
            <person name="Yamasaki K."/>
            <person name="Shimizu M."/>
            <person name="Ohnishi K."/>
            <person name="Oshima S."/>
        </authorList>
    </citation>
    <scope>NUCLEOTIDE SEQUENCE [LARGE SCALE GENOMIC DNA]</scope>
    <source>
        <strain evidence="2">U-1</strain>
    </source>
</reference>
<evidence type="ECO:0000313" key="2">
    <source>
        <dbReference type="Proteomes" id="UP000037179"/>
    </source>
</evidence>
<protein>
    <submittedName>
        <fullName evidence="1">Uncharacterized protein</fullName>
    </submittedName>
</protein>